<dbReference type="EMBL" id="CP015959">
    <property type="protein sequence ID" value="QLB64385.1"/>
    <property type="molecule type" value="Genomic_DNA"/>
</dbReference>
<accession>A0A9Q6S4E7</accession>
<evidence type="ECO:0000313" key="2">
    <source>
        <dbReference type="Proteomes" id="UP000509548"/>
    </source>
</evidence>
<protein>
    <submittedName>
        <fullName evidence="1">Uncharacterized protein</fullName>
    </submittedName>
</protein>
<name>A0A9Q6S4E7_9BURK</name>
<evidence type="ECO:0000313" key="1">
    <source>
        <dbReference type="EMBL" id="QLB64385.1"/>
    </source>
</evidence>
<dbReference type="Proteomes" id="UP000509548">
    <property type="component" value="Chromosome 2"/>
</dbReference>
<proteinExistence type="predicted"/>
<gene>
    <name evidence="1" type="ORF">A9O66_17985</name>
</gene>
<organism evidence="1 2">
    <name type="scientific">Paraburkholderia caribensis</name>
    <dbReference type="NCBI Taxonomy" id="75105"/>
    <lineage>
        <taxon>Bacteria</taxon>
        <taxon>Pseudomonadati</taxon>
        <taxon>Pseudomonadota</taxon>
        <taxon>Betaproteobacteria</taxon>
        <taxon>Burkholderiales</taxon>
        <taxon>Burkholderiaceae</taxon>
        <taxon>Paraburkholderia</taxon>
    </lineage>
</organism>
<sequence length="89" mass="10123">METQVSTSYRGYTIDVLIRPSESDWMKGRLRYAASWVIIPPDVSARQVESLTEPSRFLTRDAALTYAEHTARKFIDDCFAPAPANRPQC</sequence>
<dbReference type="AlphaFoldDB" id="A0A9Q6S4E7"/>
<reference evidence="1 2" key="1">
    <citation type="journal article" date="2014" name="Genome Announc.">
        <title>Draft Genome Sequence of the Haloacid-Degrading Burkholderia caribensis Strain MBA4.</title>
        <authorList>
            <person name="Pan Y."/>
            <person name="Kong K.F."/>
            <person name="Tsang J.S."/>
        </authorList>
    </citation>
    <scope>NUCLEOTIDE SEQUENCE [LARGE SCALE GENOMIC DNA]</scope>
    <source>
        <strain evidence="1 2">852011</strain>
    </source>
</reference>